<evidence type="ECO:0000256" key="1">
    <source>
        <dbReference type="SAM" id="MobiDB-lite"/>
    </source>
</evidence>
<proteinExistence type="predicted"/>
<sequence>MCLLRQNRLWTANRLAKRGWPHNPRASPSSVPATTGRGFCLATQTFTKAARKTGMPGGRTPPHRSWRTPTPRAKTRGPARPPPTGAAARRSTPAEAPRADEPPAQIWPHHAHAANPAMLSPACRRRGTPHSPQPSDPRRPQPPDPSARPARAVPWDQAPRPEKAPPPPTLPGLCPAALTGGGEGRRRG</sequence>
<reference evidence="3" key="3">
    <citation type="submission" date="2018-08" db="UniProtKB">
        <authorList>
            <consortium name="EnsemblPlants"/>
        </authorList>
    </citation>
    <scope>IDENTIFICATION</scope>
    <source>
        <strain evidence="3">cv. Bd21</strain>
    </source>
</reference>
<dbReference type="Proteomes" id="UP000008810">
    <property type="component" value="Chromosome 2"/>
</dbReference>
<feature type="region of interest" description="Disordered" evidence="1">
    <location>
        <begin position="47"/>
        <end position="188"/>
    </location>
</feature>
<evidence type="ECO:0000313" key="3">
    <source>
        <dbReference type="EnsemblPlants" id="PNT70076"/>
    </source>
</evidence>
<reference evidence="2" key="2">
    <citation type="submission" date="2017-06" db="EMBL/GenBank/DDBJ databases">
        <title>WGS assembly of Brachypodium distachyon.</title>
        <authorList>
            <consortium name="The International Brachypodium Initiative"/>
            <person name="Lucas S."/>
            <person name="Harmon-Smith M."/>
            <person name="Lail K."/>
            <person name="Tice H."/>
            <person name="Grimwood J."/>
            <person name="Bruce D."/>
            <person name="Barry K."/>
            <person name="Shu S."/>
            <person name="Lindquist E."/>
            <person name="Wang M."/>
            <person name="Pitluck S."/>
            <person name="Vogel J.P."/>
            <person name="Garvin D.F."/>
            <person name="Mockler T.C."/>
            <person name="Schmutz J."/>
            <person name="Rokhsar D."/>
            <person name="Bevan M.W."/>
        </authorList>
    </citation>
    <scope>NUCLEOTIDE SEQUENCE</scope>
    <source>
        <strain evidence="2">Bd21</strain>
    </source>
</reference>
<protein>
    <submittedName>
        <fullName evidence="2 3">Uncharacterized protein</fullName>
    </submittedName>
</protein>
<reference evidence="2 3" key="1">
    <citation type="journal article" date="2010" name="Nature">
        <title>Genome sequencing and analysis of the model grass Brachypodium distachyon.</title>
        <authorList>
            <consortium name="International Brachypodium Initiative"/>
        </authorList>
    </citation>
    <scope>NUCLEOTIDE SEQUENCE [LARGE SCALE GENOMIC DNA]</scope>
    <source>
        <strain evidence="2 3">Bd21</strain>
    </source>
</reference>
<feature type="compositionally biased region" description="Low complexity" evidence="1">
    <location>
        <begin position="67"/>
        <end position="78"/>
    </location>
</feature>
<dbReference type="InParanoid" id="A0A2K2D720"/>
<organism evidence="2">
    <name type="scientific">Brachypodium distachyon</name>
    <name type="common">Purple false brome</name>
    <name type="synonym">Trachynia distachya</name>
    <dbReference type="NCBI Taxonomy" id="15368"/>
    <lineage>
        <taxon>Eukaryota</taxon>
        <taxon>Viridiplantae</taxon>
        <taxon>Streptophyta</taxon>
        <taxon>Embryophyta</taxon>
        <taxon>Tracheophyta</taxon>
        <taxon>Spermatophyta</taxon>
        <taxon>Magnoliopsida</taxon>
        <taxon>Liliopsida</taxon>
        <taxon>Poales</taxon>
        <taxon>Poaceae</taxon>
        <taxon>BOP clade</taxon>
        <taxon>Pooideae</taxon>
        <taxon>Stipodae</taxon>
        <taxon>Brachypodieae</taxon>
        <taxon>Brachypodium</taxon>
    </lineage>
</organism>
<feature type="compositionally biased region" description="Low complexity" evidence="1">
    <location>
        <begin position="85"/>
        <end position="96"/>
    </location>
</feature>
<name>A0A2K2D720_BRADI</name>
<accession>A0A2K2D720</accession>
<dbReference type="EMBL" id="CM000881">
    <property type="protein sequence ID" value="PNT70076.1"/>
    <property type="molecule type" value="Genomic_DNA"/>
</dbReference>
<dbReference type="Gramene" id="PNT70076">
    <property type="protein sequence ID" value="PNT70076"/>
    <property type="gene ID" value="BRADI_2g05037v3"/>
</dbReference>
<evidence type="ECO:0000313" key="2">
    <source>
        <dbReference type="EMBL" id="PNT70076.1"/>
    </source>
</evidence>
<evidence type="ECO:0000313" key="4">
    <source>
        <dbReference type="Proteomes" id="UP000008810"/>
    </source>
</evidence>
<keyword evidence="4" id="KW-1185">Reference proteome</keyword>
<gene>
    <name evidence="2" type="ORF">BRADI_2g05037v3</name>
</gene>
<dbReference type="EnsemblPlants" id="PNT70076">
    <property type="protein sequence ID" value="PNT70076"/>
    <property type="gene ID" value="BRADI_2g05037v3"/>
</dbReference>
<dbReference type="AlphaFoldDB" id="A0A2K2D720"/>